<protein>
    <submittedName>
        <fullName evidence="1">Uncharacterized protein</fullName>
    </submittedName>
</protein>
<dbReference type="Proteomes" id="UP000796761">
    <property type="component" value="Unassembled WGS sequence"/>
</dbReference>
<name>A0A8K1LSI8_9PASS</name>
<accession>A0A8K1LSI8</accession>
<evidence type="ECO:0000313" key="2">
    <source>
        <dbReference type="Proteomes" id="UP000796761"/>
    </source>
</evidence>
<proteinExistence type="predicted"/>
<sequence>MYETDMESGNCCHESEFAAQYVTLEENHASQELQEVYFEKYTLYMKTPDEKIKKCVVVTDHEQQDWNMGIPSHSFMPKLNMLKYMMLQFPLQELQRC</sequence>
<evidence type="ECO:0000313" key="1">
    <source>
        <dbReference type="EMBL" id="TRZ24093.1"/>
    </source>
</evidence>
<gene>
    <name evidence="1" type="ORF">HGM15179_003026</name>
</gene>
<dbReference type="EMBL" id="SWJQ01000053">
    <property type="protein sequence ID" value="TRZ24093.1"/>
    <property type="molecule type" value="Genomic_DNA"/>
</dbReference>
<keyword evidence="2" id="KW-1185">Reference proteome</keyword>
<comment type="caution">
    <text evidence="1">The sequence shown here is derived from an EMBL/GenBank/DDBJ whole genome shotgun (WGS) entry which is preliminary data.</text>
</comment>
<organism evidence="1 2">
    <name type="scientific">Zosterops borbonicus</name>
    <dbReference type="NCBI Taxonomy" id="364589"/>
    <lineage>
        <taxon>Eukaryota</taxon>
        <taxon>Metazoa</taxon>
        <taxon>Chordata</taxon>
        <taxon>Craniata</taxon>
        <taxon>Vertebrata</taxon>
        <taxon>Euteleostomi</taxon>
        <taxon>Archelosauria</taxon>
        <taxon>Archosauria</taxon>
        <taxon>Dinosauria</taxon>
        <taxon>Saurischia</taxon>
        <taxon>Theropoda</taxon>
        <taxon>Coelurosauria</taxon>
        <taxon>Aves</taxon>
        <taxon>Neognathae</taxon>
        <taxon>Neoaves</taxon>
        <taxon>Telluraves</taxon>
        <taxon>Australaves</taxon>
        <taxon>Passeriformes</taxon>
        <taxon>Sylvioidea</taxon>
        <taxon>Zosteropidae</taxon>
        <taxon>Zosterops</taxon>
    </lineage>
</organism>
<dbReference type="AlphaFoldDB" id="A0A8K1LSI8"/>
<reference evidence="1" key="1">
    <citation type="submission" date="2019-04" db="EMBL/GenBank/DDBJ databases">
        <title>Genome assembly of Zosterops borbonicus 15179.</title>
        <authorList>
            <person name="Leroy T."/>
            <person name="Anselmetti Y."/>
            <person name="Tilak M.-K."/>
            <person name="Nabholz B."/>
        </authorList>
    </citation>
    <scope>NUCLEOTIDE SEQUENCE</scope>
    <source>
        <strain evidence="1">HGM_15179</strain>
        <tissue evidence="1">Muscle</tissue>
    </source>
</reference>